<dbReference type="EMBL" id="JAQQWP010000004">
    <property type="protein sequence ID" value="KAK8120821.1"/>
    <property type="molecule type" value="Genomic_DNA"/>
</dbReference>
<reference evidence="1 2" key="1">
    <citation type="submission" date="2023-01" db="EMBL/GenBank/DDBJ databases">
        <title>Analysis of 21 Apiospora genomes using comparative genomics revels a genus with tremendous synthesis potential of carbohydrate active enzymes and secondary metabolites.</title>
        <authorList>
            <person name="Sorensen T."/>
        </authorList>
    </citation>
    <scope>NUCLEOTIDE SEQUENCE [LARGE SCALE GENOMIC DNA]</scope>
    <source>
        <strain evidence="1 2">CBS 117206</strain>
    </source>
</reference>
<keyword evidence="2" id="KW-1185">Reference proteome</keyword>
<dbReference type="Proteomes" id="UP001392437">
    <property type="component" value="Unassembled WGS sequence"/>
</dbReference>
<accession>A0AAW0R0M8</accession>
<evidence type="ECO:0000313" key="1">
    <source>
        <dbReference type="EMBL" id="KAK8120821.1"/>
    </source>
</evidence>
<proteinExistence type="predicted"/>
<dbReference type="AlphaFoldDB" id="A0AAW0R0M8"/>
<name>A0AAW0R0M8_9PEZI</name>
<sequence>MRPALLCFEAVSPGAEVAVLRAIFFFEIRDTRSGFRASSAAHLPVDTGIFRRVLDAAVTVSDLVAGIGCCRATAGFAAAVVVAGIVVATVVELGLLQTDLGLRAVSATGAAAVSLGRIDQNRASAWSS</sequence>
<organism evidence="1 2">
    <name type="scientific">Apiospora kogelbergensis</name>
    <dbReference type="NCBI Taxonomy" id="1337665"/>
    <lineage>
        <taxon>Eukaryota</taxon>
        <taxon>Fungi</taxon>
        <taxon>Dikarya</taxon>
        <taxon>Ascomycota</taxon>
        <taxon>Pezizomycotina</taxon>
        <taxon>Sordariomycetes</taxon>
        <taxon>Xylariomycetidae</taxon>
        <taxon>Amphisphaeriales</taxon>
        <taxon>Apiosporaceae</taxon>
        <taxon>Apiospora</taxon>
    </lineage>
</organism>
<gene>
    <name evidence="1" type="ORF">PG999_004941</name>
</gene>
<protein>
    <submittedName>
        <fullName evidence="1">Uncharacterized protein</fullName>
    </submittedName>
</protein>
<comment type="caution">
    <text evidence="1">The sequence shown here is derived from an EMBL/GenBank/DDBJ whole genome shotgun (WGS) entry which is preliminary data.</text>
</comment>
<evidence type="ECO:0000313" key="2">
    <source>
        <dbReference type="Proteomes" id="UP001392437"/>
    </source>
</evidence>